<evidence type="ECO:0000256" key="2">
    <source>
        <dbReference type="ARBA" id="ARBA00022734"/>
    </source>
</evidence>
<keyword evidence="3" id="KW-1133">Transmembrane helix</keyword>
<evidence type="ECO:0000259" key="4">
    <source>
        <dbReference type="Pfam" id="PF00139"/>
    </source>
</evidence>
<dbReference type="InterPro" id="IPR013320">
    <property type="entry name" value="ConA-like_dom_sf"/>
</dbReference>
<comment type="similarity">
    <text evidence="1">Belongs to the leguminous lectin family.</text>
</comment>
<gene>
    <name evidence="5" type="ORF">AQUCO_00900797v1</name>
</gene>
<protein>
    <recommendedName>
        <fullName evidence="4">Legume lectin domain-containing protein</fullName>
    </recommendedName>
</protein>
<feature type="domain" description="Legume lectin" evidence="4">
    <location>
        <begin position="33"/>
        <end position="272"/>
    </location>
</feature>
<dbReference type="FunCoup" id="A0A2G5EFL4">
    <property type="interactions" value="1833"/>
</dbReference>
<evidence type="ECO:0000256" key="1">
    <source>
        <dbReference type="ARBA" id="ARBA00007606"/>
    </source>
</evidence>
<dbReference type="Proteomes" id="UP000230069">
    <property type="component" value="Unassembled WGS sequence"/>
</dbReference>
<dbReference type="AlphaFoldDB" id="A0A2G5EFL4"/>
<dbReference type="InterPro" id="IPR001220">
    <property type="entry name" value="Legume_lectin_dom"/>
</dbReference>
<dbReference type="InterPro" id="IPR050258">
    <property type="entry name" value="Leguminous_Lectin"/>
</dbReference>
<dbReference type="PANTHER" id="PTHR32401">
    <property type="entry name" value="CONCANAVALIN A-LIKE LECTIN FAMILY PROTEIN"/>
    <property type="match status" value="1"/>
</dbReference>
<dbReference type="Gene3D" id="2.60.120.200">
    <property type="match status" value="1"/>
</dbReference>
<dbReference type="PANTHER" id="PTHR32401:SF16">
    <property type="entry name" value="CONCANAVALIN A-LIKE LECTIN FAMILY PROTEIN"/>
    <property type="match status" value="1"/>
</dbReference>
<evidence type="ECO:0000256" key="3">
    <source>
        <dbReference type="SAM" id="Phobius"/>
    </source>
</evidence>
<name>A0A2G5EFL4_AQUCA</name>
<feature type="transmembrane region" description="Helical" evidence="3">
    <location>
        <begin position="296"/>
        <end position="316"/>
    </location>
</feature>
<dbReference type="OrthoDB" id="2019747at2759"/>
<reference evidence="5 6" key="1">
    <citation type="submission" date="2017-09" db="EMBL/GenBank/DDBJ databases">
        <title>WGS assembly of Aquilegia coerulea Goldsmith.</title>
        <authorList>
            <person name="Hodges S."/>
            <person name="Kramer E."/>
            <person name="Nordborg M."/>
            <person name="Tomkins J."/>
            <person name="Borevitz J."/>
            <person name="Derieg N."/>
            <person name="Yan J."/>
            <person name="Mihaltcheva S."/>
            <person name="Hayes R.D."/>
            <person name="Rokhsar D."/>
        </authorList>
    </citation>
    <scope>NUCLEOTIDE SEQUENCE [LARGE SCALE GENOMIC DNA]</scope>
    <source>
        <strain evidence="6">cv. Goldsmith</strain>
    </source>
</reference>
<dbReference type="EMBL" id="KZ305026">
    <property type="protein sequence ID" value="PIA54491.1"/>
    <property type="molecule type" value="Genomic_DNA"/>
</dbReference>
<dbReference type="STRING" id="218851.A0A2G5EFL4"/>
<dbReference type="SMR" id="A0A2G5EFL4"/>
<dbReference type="Pfam" id="PF00139">
    <property type="entry name" value="Lectin_legB"/>
    <property type="match status" value="1"/>
</dbReference>
<evidence type="ECO:0000313" key="5">
    <source>
        <dbReference type="EMBL" id="PIA54491.1"/>
    </source>
</evidence>
<keyword evidence="3" id="KW-0812">Transmembrane</keyword>
<sequence>MAVMMVLSLPRYSFSLMLVSFYLVTLAAKPISSFSLKKFDKDANFDPKIILYGDAKIVDGGSSVKITPSLNSSAGRLMYKYPIRFVDGKTRKPLSFSTYFEFSISPQNGDGLAFVVLPNGFPMEEFDGHSFGLSPGLEKRRNGVLAVEFDTSVDKNLSDLNANHVGIDVGSLVSARVSNVSSVNLVLNSGNKLHSWIDYDASSKRLEVRLSKSGHRPYDPLLSYPINLCSMWKEEEMFVGISSSNGNSTQSTSIYSWSFRLRHVPSWLHSQPLDPNYSLPSKPLIAQEKNICLPRILAALVFGIGCGALMVFIVLFTRAIFVSKQAVVVPTEYPVHPMEFGYEKIKVVVEKAATDAKKVEP</sequence>
<keyword evidence="2" id="KW-0430">Lectin</keyword>
<keyword evidence="6" id="KW-1185">Reference proteome</keyword>
<dbReference type="CDD" id="cd06899">
    <property type="entry name" value="lectin_legume_LecRK_Arcelin_ConA"/>
    <property type="match status" value="1"/>
</dbReference>
<proteinExistence type="inferred from homology"/>
<dbReference type="GO" id="GO:0030246">
    <property type="term" value="F:carbohydrate binding"/>
    <property type="evidence" value="ECO:0007669"/>
    <property type="project" value="UniProtKB-KW"/>
</dbReference>
<keyword evidence="3" id="KW-0472">Membrane</keyword>
<organism evidence="5 6">
    <name type="scientific">Aquilegia coerulea</name>
    <name type="common">Rocky mountain columbine</name>
    <dbReference type="NCBI Taxonomy" id="218851"/>
    <lineage>
        <taxon>Eukaryota</taxon>
        <taxon>Viridiplantae</taxon>
        <taxon>Streptophyta</taxon>
        <taxon>Embryophyta</taxon>
        <taxon>Tracheophyta</taxon>
        <taxon>Spermatophyta</taxon>
        <taxon>Magnoliopsida</taxon>
        <taxon>Ranunculales</taxon>
        <taxon>Ranunculaceae</taxon>
        <taxon>Thalictroideae</taxon>
        <taxon>Aquilegia</taxon>
    </lineage>
</organism>
<dbReference type="InParanoid" id="A0A2G5EFL4"/>
<accession>A0A2G5EFL4</accession>
<evidence type="ECO:0000313" key="6">
    <source>
        <dbReference type="Proteomes" id="UP000230069"/>
    </source>
</evidence>
<dbReference type="SUPFAM" id="SSF49899">
    <property type="entry name" value="Concanavalin A-like lectins/glucanases"/>
    <property type="match status" value="1"/>
</dbReference>